<keyword evidence="2" id="KW-1185">Reference proteome</keyword>
<evidence type="ECO:0000313" key="1">
    <source>
        <dbReference type="EMBL" id="TNN48103.1"/>
    </source>
</evidence>
<protein>
    <submittedName>
        <fullName evidence="1">Uncharacterized protein</fullName>
    </submittedName>
</protein>
<sequence>MDIYGRHRQNWSGASFTNISLLASTNGPRTSTDLGEEHSTRCTLCRRRKKDRRAAADRDLMVPLSSFMSAALCLL</sequence>
<comment type="caution">
    <text evidence="1">The sequence shown here is derived from an EMBL/GenBank/DDBJ whole genome shotgun (WGS) entry which is preliminary data.</text>
</comment>
<dbReference type="EMBL" id="SRLO01000710">
    <property type="protein sequence ID" value="TNN48103.1"/>
    <property type="molecule type" value="Genomic_DNA"/>
</dbReference>
<evidence type="ECO:0000313" key="2">
    <source>
        <dbReference type="Proteomes" id="UP000314294"/>
    </source>
</evidence>
<gene>
    <name evidence="1" type="ORF">EYF80_041674</name>
</gene>
<name>A0A4Z2G5E9_9TELE</name>
<dbReference type="Proteomes" id="UP000314294">
    <property type="component" value="Unassembled WGS sequence"/>
</dbReference>
<reference evidence="1 2" key="1">
    <citation type="submission" date="2019-03" db="EMBL/GenBank/DDBJ databases">
        <title>First draft genome of Liparis tanakae, snailfish: a comprehensive survey of snailfish specific genes.</title>
        <authorList>
            <person name="Kim W."/>
            <person name="Song I."/>
            <person name="Jeong J.-H."/>
            <person name="Kim D."/>
            <person name="Kim S."/>
            <person name="Ryu S."/>
            <person name="Song J.Y."/>
            <person name="Lee S.K."/>
        </authorList>
    </citation>
    <scope>NUCLEOTIDE SEQUENCE [LARGE SCALE GENOMIC DNA]</scope>
    <source>
        <tissue evidence="1">Muscle</tissue>
    </source>
</reference>
<accession>A0A4Z2G5E9</accession>
<organism evidence="1 2">
    <name type="scientific">Liparis tanakae</name>
    <name type="common">Tanaka's snailfish</name>
    <dbReference type="NCBI Taxonomy" id="230148"/>
    <lineage>
        <taxon>Eukaryota</taxon>
        <taxon>Metazoa</taxon>
        <taxon>Chordata</taxon>
        <taxon>Craniata</taxon>
        <taxon>Vertebrata</taxon>
        <taxon>Euteleostomi</taxon>
        <taxon>Actinopterygii</taxon>
        <taxon>Neopterygii</taxon>
        <taxon>Teleostei</taxon>
        <taxon>Neoteleostei</taxon>
        <taxon>Acanthomorphata</taxon>
        <taxon>Eupercaria</taxon>
        <taxon>Perciformes</taxon>
        <taxon>Cottioidei</taxon>
        <taxon>Cottales</taxon>
        <taxon>Liparidae</taxon>
        <taxon>Liparis</taxon>
    </lineage>
</organism>
<dbReference type="AlphaFoldDB" id="A0A4Z2G5E9"/>
<proteinExistence type="predicted"/>